<name>A0A1F2PKD8_9FIRM</name>
<evidence type="ECO:0000313" key="3">
    <source>
        <dbReference type="EMBL" id="UYO61949.1"/>
    </source>
</evidence>
<evidence type="ECO:0000313" key="4">
    <source>
        <dbReference type="Proteomes" id="UP000176244"/>
    </source>
</evidence>
<dbReference type="RefSeq" id="WP_070370114.1">
    <property type="nucleotide sequence ID" value="NZ_CABIIK010000056.1"/>
</dbReference>
<proteinExistence type="predicted"/>
<accession>A0A1F2PKD8</accession>
<evidence type="ECO:0000313" key="1">
    <source>
        <dbReference type="EMBL" id="OFV71787.1"/>
    </source>
</evidence>
<keyword evidence="6" id="KW-1185">Reference proteome</keyword>
<dbReference type="EMBL" id="LKEU01000015">
    <property type="protein sequence ID" value="OFV71787.1"/>
    <property type="molecule type" value="Genomic_DNA"/>
</dbReference>
<dbReference type="EMBL" id="VSLA01000015">
    <property type="protein sequence ID" value="TYC85540.1"/>
    <property type="molecule type" value="Genomic_DNA"/>
</dbReference>
<dbReference type="EMBL" id="CP087994">
    <property type="protein sequence ID" value="UYO61949.1"/>
    <property type="molecule type" value="Genomic_DNA"/>
</dbReference>
<evidence type="ECO:0000313" key="5">
    <source>
        <dbReference type="Proteomes" id="UP000322619"/>
    </source>
</evidence>
<dbReference type="OrthoDB" id="9909345at2"/>
<reference evidence="1 4" key="1">
    <citation type="submission" date="2015-09" db="EMBL/GenBank/DDBJ databases">
        <title>Genome sequence of Acetobacterium wieringae DSM 1911.</title>
        <authorList>
            <person name="Poehlein A."/>
            <person name="Bengelsdorf F.R."/>
            <person name="Schiel-Bengelsdorf B."/>
            <person name="Duerre P."/>
            <person name="Daniel R."/>
        </authorList>
    </citation>
    <scope>NUCLEOTIDE SEQUENCE [LARGE SCALE GENOMIC DNA]</scope>
    <source>
        <strain evidence="1 4">DSM 1911</strain>
    </source>
</reference>
<dbReference type="STRING" id="52694.ACWI_07600"/>
<reference evidence="3" key="3">
    <citation type="submission" date="2021-11" db="EMBL/GenBank/DDBJ databases">
        <title>Isoprene-degrading acetogen.</title>
        <authorList>
            <person name="Yang Y."/>
            <person name="Jin H."/>
            <person name="Yan J."/>
        </authorList>
    </citation>
    <scope>NUCLEOTIDE SEQUENCE</scope>
    <source>
        <strain evidence="3">Berkeley</strain>
    </source>
</reference>
<gene>
    <name evidence="1" type="ORF">ACWI_07600</name>
    <name evidence="2" type="ORF">FXB42_09475</name>
    <name evidence="3" type="ORF">LNN31_14320</name>
</gene>
<protein>
    <submittedName>
        <fullName evidence="1">Uncharacterized protein</fullName>
    </submittedName>
</protein>
<sequence length="75" mass="8440">MQTELTITIIKNDDHLEILQDGLMVAKREAIQNILINGEVEDFYDNWVYPLDPGAPEKIGKIILGLINGDFGKVE</sequence>
<organism evidence="1 4">
    <name type="scientific">Acetobacterium wieringae</name>
    <dbReference type="NCBI Taxonomy" id="52694"/>
    <lineage>
        <taxon>Bacteria</taxon>
        <taxon>Bacillati</taxon>
        <taxon>Bacillota</taxon>
        <taxon>Clostridia</taxon>
        <taxon>Eubacteriales</taxon>
        <taxon>Eubacteriaceae</taxon>
        <taxon>Acetobacterium</taxon>
    </lineage>
</organism>
<evidence type="ECO:0000313" key="6">
    <source>
        <dbReference type="Proteomes" id="UP001163550"/>
    </source>
</evidence>
<dbReference type="Proteomes" id="UP000322619">
    <property type="component" value="Unassembled WGS sequence"/>
</dbReference>
<dbReference type="Proteomes" id="UP001163550">
    <property type="component" value="Chromosome"/>
</dbReference>
<reference evidence="2 5" key="2">
    <citation type="submission" date="2019-08" db="EMBL/GenBank/DDBJ databases">
        <title>Isolation and enrichment of carboxydotrophic bacteria from anaerobic sludge for the production of bio-based chemicals from syngas.</title>
        <authorList>
            <person name="Antares A.L."/>
            <person name="Moreira J."/>
            <person name="Diender M."/>
            <person name="Parshina S.N."/>
            <person name="Stams A.J.M."/>
            <person name="Alves M."/>
            <person name="Alves J.I."/>
            <person name="Sousa D.Z."/>
        </authorList>
    </citation>
    <scope>NUCLEOTIDE SEQUENCE [LARGE SCALE GENOMIC DNA]</scope>
    <source>
        <strain evidence="2 5">JM</strain>
    </source>
</reference>
<evidence type="ECO:0000313" key="2">
    <source>
        <dbReference type="EMBL" id="TYC85540.1"/>
    </source>
</evidence>
<dbReference type="AlphaFoldDB" id="A0A1F2PKD8"/>
<dbReference type="Proteomes" id="UP000176244">
    <property type="component" value="Unassembled WGS sequence"/>
</dbReference>